<sequence>MSKNPHTVKVTMNLTDQDVDNTDKIRKIFHARSNAAAVSDALSVTVTLASMISEGKEILVRNKRGEIERIVIAGLG</sequence>
<dbReference type="EMBL" id="UOFP01000307">
    <property type="protein sequence ID" value="VAW90071.1"/>
    <property type="molecule type" value="Genomic_DNA"/>
</dbReference>
<organism evidence="1">
    <name type="scientific">hydrothermal vent metagenome</name>
    <dbReference type="NCBI Taxonomy" id="652676"/>
    <lineage>
        <taxon>unclassified sequences</taxon>
        <taxon>metagenomes</taxon>
        <taxon>ecological metagenomes</taxon>
    </lineage>
</organism>
<protein>
    <submittedName>
        <fullName evidence="1">Uncharacterized protein</fullName>
    </submittedName>
</protein>
<evidence type="ECO:0000313" key="1">
    <source>
        <dbReference type="EMBL" id="VAW90071.1"/>
    </source>
</evidence>
<accession>A0A3B0ZEQ6</accession>
<proteinExistence type="predicted"/>
<gene>
    <name evidence="1" type="ORF">MNBD_GAMMA18-1991</name>
</gene>
<reference evidence="1" key="1">
    <citation type="submission" date="2018-06" db="EMBL/GenBank/DDBJ databases">
        <authorList>
            <person name="Zhirakovskaya E."/>
        </authorList>
    </citation>
    <scope>NUCLEOTIDE SEQUENCE</scope>
</reference>
<dbReference type="AlphaFoldDB" id="A0A3B0ZEQ6"/>
<name>A0A3B0ZEQ6_9ZZZZ</name>